<organism evidence="8 9">
    <name type="scientific">Artemisia annua</name>
    <name type="common">Sweet wormwood</name>
    <dbReference type="NCBI Taxonomy" id="35608"/>
    <lineage>
        <taxon>Eukaryota</taxon>
        <taxon>Viridiplantae</taxon>
        <taxon>Streptophyta</taxon>
        <taxon>Embryophyta</taxon>
        <taxon>Tracheophyta</taxon>
        <taxon>Spermatophyta</taxon>
        <taxon>Magnoliopsida</taxon>
        <taxon>eudicotyledons</taxon>
        <taxon>Gunneridae</taxon>
        <taxon>Pentapetalae</taxon>
        <taxon>asterids</taxon>
        <taxon>campanulids</taxon>
        <taxon>Asterales</taxon>
        <taxon>Asteraceae</taxon>
        <taxon>Asteroideae</taxon>
        <taxon>Anthemideae</taxon>
        <taxon>Artemisiinae</taxon>
        <taxon>Artemisia</taxon>
    </lineage>
</organism>
<keyword evidence="2" id="KW-0805">Transcription regulation</keyword>
<dbReference type="EMBL" id="PKPP01003182">
    <property type="protein sequence ID" value="PWA70781.1"/>
    <property type="molecule type" value="Genomic_DNA"/>
</dbReference>
<dbReference type="Proteomes" id="UP000245207">
    <property type="component" value="Unassembled WGS sequence"/>
</dbReference>
<dbReference type="Gene3D" id="3.30.730.10">
    <property type="entry name" value="AP2/ERF domain"/>
    <property type="match status" value="1"/>
</dbReference>
<dbReference type="InterPro" id="IPR036955">
    <property type="entry name" value="AP2/ERF_dom_sf"/>
</dbReference>
<sequence>MDNPSLIQLNEHEESTIVAALSNVIGGGGHDVGPSDRAWVIEQPRTYNETMLQEQETCRLCGTQSPGCLGCQYFEEGGGEVMRRPRRKKNKYKGVSLKPSGKWAAEIMVQKKRKWLGTYGTEEEAARAYDMASIRHRGKNAKTNFPVHEYPEIQQEESGQGNPNSKVGIDGDF</sequence>
<name>A0A2U1NBA5_ARTAN</name>
<evidence type="ECO:0000313" key="8">
    <source>
        <dbReference type="EMBL" id="PWA70781.1"/>
    </source>
</evidence>
<dbReference type="GO" id="GO:0005634">
    <property type="term" value="C:nucleus"/>
    <property type="evidence" value="ECO:0007669"/>
    <property type="project" value="UniProtKB-SubCell"/>
</dbReference>
<dbReference type="PROSITE" id="PS51032">
    <property type="entry name" value="AP2_ERF"/>
    <property type="match status" value="1"/>
</dbReference>
<keyword evidence="3 8" id="KW-0238">DNA-binding</keyword>
<comment type="caution">
    <text evidence="8">The sequence shown here is derived from an EMBL/GenBank/DDBJ whole genome shotgun (WGS) entry which is preliminary data.</text>
</comment>
<evidence type="ECO:0000256" key="2">
    <source>
        <dbReference type="ARBA" id="ARBA00023015"/>
    </source>
</evidence>
<accession>A0A2U1NBA5</accession>
<evidence type="ECO:0000256" key="6">
    <source>
        <dbReference type="SAM" id="MobiDB-lite"/>
    </source>
</evidence>
<reference evidence="8 9" key="1">
    <citation type="journal article" date="2018" name="Mol. Plant">
        <title>The genome of Artemisia annua provides insight into the evolution of Asteraceae family and artemisinin biosynthesis.</title>
        <authorList>
            <person name="Shen Q."/>
            <person name="Zhang L."/>
            <person name="Liao Z."/>
            <person name="Wang S."/>
            <person name="Yan T."/>
            <person name="Shi P."/>
            <person name="Liu M."/>
            <person name="Fu X."/>
            <person name="Pan Q."/>
            <person name="Wang Y."/>
            <person name="Lv Z."/>
            <person name="Lu X."/>
            <person name="Zhang F."/>
            <person name="Jiang W."/>
            <person name="Ma Y."/>
            <person name="Chen M."/>
            <person name="Hao X."/>
            <person name="Li L."/>
            <person name="Tang Y."/>
            <person name="Lv G."/>
            <person name="Zhou Y."/>
            <person name="Sun X."/>
            <person name="Brodelius P.E."/>
            <person name="Rose J.K.C."/>
            <person name="Tang K."/>
        </authorList>
    </citation>
    <scope>NUCLEOTIDE SEQUENCE [LARGE SCALE GENOMIC DNA]</scope>
    <source>
        <strain evidence="9">cv. Huhao1</strain>
        <tissue evidence="8">Leaf</tissue>
    </source>
</reference>
<dbReference type="InterPro" id="IPR050913">
    <property type="entry name" value="AP2/ERF_ERF"/>
</dbReference>
<proteinExistence type="predicted"/>
<evidence type="ECO:0000256" key="3">
    <source>
        <dbReference type="ARBA" id="ARBA00023125"/>
    </source>
</evidence>
<feature type="domain" description="AP2/ERF" evidence="7">
    <location>
        <begin position="91"/>
        <end position="146"/>
    </location>
</feature>
<keyword evidence="9" id="KW-1185">Reference proteome</keyword>
<dbReference type="SMART" id="SM00380">
    <property type="entry name" value="AP2"/>
    <property type="match status" value="1"/>
</dbReference>
<dbReference type="InterPro" id="IPR001471">
    <property type="entry name" value="AP2/ERF_dom"/>
</dbReference>
<evidence type="ECO:0000313" key="9">
    <source>
        <dbReference type="Proteomes" id="UP000245207"/>
    </source>
</evidence>
<dbReference type="CDD" id="cd00018">
    <property type="entry name" value="AP2"/>
    <property type="match status" value="1"/>
</dbReference>
<protein>
    <submittedName>
        <fullName evidence="8">DNA-binding domain-containing protein</fullName>
    </submittedName>
</protein>
<comment type="subcellular location">
    <subcellularLocation>
        <location evidence="1">Nucleus</location>
    </subcellularLocation>
</comment>
<dbReference type="AlphaFoldDB" id="A0A2U1NBA5"/>
<feature type="compositionally biased region" description="Polar residues" evidence="6">
    <location>
        <begin position="156"/>
        <end position="165"/>
    </location>
</feature>
<evidence type="ECO:0000256" key="4">
    <source>
        <dbReference type="ARBA" id="ARBA00023163"/>
    </source>
</evidence>
<dbReference type="OrthoDB" id="49610at2759"/>
<dbReference type="InterPro" id="IPR016177">
    <property type="entry name" value="DNA-bd_dom_sf"/>
</dbReference>
<gene>
    <name evidence="8" type="ORF">CTI12_AA284390</name>
</gene>
<evidence type="ECO:0000256" key="1">
    <source>
        <dbReference type="ARBA" id="ARBA00004123"/>
    </source>
</evidence>
<dbReference type="STRING" id="35608.A0A2U1NBA5"/>
<dbReference type="PANTHER" id="PTHR31194">
    <property type="entry name" value="SHN SHINE , DNA BINDING / TRANSCRIPTION FACTOR"/>
    <property type="match status" value="1"/>
</dbReference>
<evidence type="ECO:0000256" key="5">
    <source>
        <dbReference type="ARBA" id="ARBA00023242"/>
    </source>
</evidence>
<dbReference type="Pfam" id="PF00847">
    <property type="entry name" value="AP2"/>
    <property type="match status" value="1"/>
</dbReference>
<dbReference type="SUPFAM" id="SSF54171">
    <property type="entry name" value="DNA-binding domain"/>
    <property type="match status" value="1"/>
</dbReference>
<feature type="region of interest" description="Disordered" evidence="6">
    <location>
        <begin position="144"/>
        <end position="173"/>
    </location>
</feature>
<dbReference type="PANTHER" id="PTHR31194:SF222">
    <property type="entry name" value="ETHYLENE-RESPONSIVE TRANSCRIPTION FACTOR ERF120-RELATED"/>
    <property type="match status" value="1"/>
</dbReference>
<dbReference type="GO" id="GO:0003700">
    <property type="term" value="F:DNA-binding transcription factor activity"/>
    <property type="evidence" value="ECO:0007669"/>
    <property type="project" value="InterPro"/>
</dbReference>
<evidence type="ECO:0000259" key="7">
    <source>
        <dbReference type="PROSITE" id="PS51032"/>
    </source>
</evidence>
<dbReference type="PRINTS" id="PR00367">
    <property type="entry name" value="ETHRSPELEMNT"/>
</dbReference>
<keyword evidence="4" id="KW-0804">Transcription</keyword>
<keyword evidence="5" id="KW-0539">Nucleus</keyword>
<dbReference type="GO" id="GO:0003677">
    <property type="term" value="F:DNA binding"/>
    <property type="evidence" value="ECO:0007669"/>
    <property type="project" value="UniProtKB-KW"/>
</dbReference>